<dbReference type="PATRIC" id="fig|358396.7.peg.3657"/>
<dbReference type="PANTHER" id="PTHR34295">
    <property type="entry name" value="BIOTIN TRANSPORTER BIOY"/>
    <property type="match status" value="1"/>
</dbReference>
<proteinExistence type="predicted"/>
<sequence length="220" mass="22621">MIGPTTKSEISETEVLNWVYEREASMATEHGSVEPVGDVVVRQFARAALLAALIGAVAPVSIPIPFSPAPITLQVLFVFLAGLVLGPVWGTVSLTLYLAAGAVGIPVFAGFSAGPGVLFGRSGGYLWAYPVAAGLIGLLAHRGTDLRDPADVSLPVLVGALVAGTAVIYGMGSGYMAWLLDMTIVEALLVGAVPFVPVELLKMVAAIAIVKSGRLQPVGT</sequence>
<evidence type="ECO:0000256" key="1">
    <source>
        <dbReference type="SAM" id="Phobius"/>
    </source>
</evidence>
<accession>M0L4T4</accession>
<dbReference type="AlphaFoldDB" id="M0L4T4"/>
<feature type="transmembrane region" description="Helical" evidence="1">
    <location>
        <begin position="96"/>
        <end position="118"/>
    </location>
</feature>
<feature type="transmembrane region" description="Helical" evidence="1">
    <location>
        <begin position="184"/>
        <end position="210"/>
    </location>
</feature>
<evidence type="ECO:0000313" key="2">
    <source>
        <dbReference type="EMBL" id="EMA28561.1"/>
    </source>
</evidence>
<comment type="caution">
    <text evidence="2">The sequence shown here is derived from an EMBL/GenBank/DDBJ whole genome shotgun (WGS) entry which is preliminary data.</text>
</comment>
<dbReference type="PANTHER" id="PTHR34295:SF1">
    <property type="entry name" value="BIOTIN TRANSPORTER BIOY"/>
    <property type="match status" value="1"/>
</dbReference>
<dbReference type="InterPro" id="IPR003784">
    <property type="entry name" value="BioY"/>
</dbReference>
<keyword evidence="1" id="KW-1133">Transmembrane helix</keyword>
<dbReference type="eggNOG" id="arCOG02986">
    <property type="taxonomic scope" value="Archaea"/>
</dbReference>
<reference evidence="2 3" key="1">
    <citation type="journal article" date="2014" name="PLoS Genet.">
        <title>Phylogenetically driven sequencing of extremely halophilic archaea reveals strategies for static and dynamic osmo-response.</title>
        <authorList>
            <person name="Becker E.A."/>
            <person name="Seitzer P.M."/>
            <person name="Tritt A."/>
            <person name="Larsen D."/>
            <person name="Krusor M."/>
            <person name="Yao A.I."/>
            <person name="Wu D."/>
            <person name="Madern D."/>
            <person name="Eisen J.A."/>
            <person name="Darling A.E."/>
            <person name="Facciotti M.T."/>
        </authorList>
    </citation>
    <scope>NUCLEOTIDE SEQUENCE [LARGE SCALE GENOMIC DNA]</scope>
    <source>
        <strain evidence="2 3">AJ5</strain>
    </source>
</reference>
<keyword evidence="3" id="KW-1185">Reference proteome</keyword>
<protein>
    <submittedName>
        <fullName evidence="2">BioY protein</fullName>
    </submittedName>
</protein>
<keyword evidence="1" id="KW-0472">Membrane</keyword>
<feature type="transmembrane region" description="Helical" evidence="1">
    <location>
        <begin position="47"/>
        <end position="65"/>
    </location>
</feature>
<organism evidence="2 3">
    <name type="scientific">Natronobacterium lacisalsi AJ5</name>
    <dbReference type="NCBI Taxonomy" id="358396"/>
    <lineage>
        <taxon>Archaea</taxon>
        <taxon>Methanobacteriati</taxon>
        <taxon>Methanobacteriota</taxon>
        <taxon>Stenosarchaea group</taxon>
        <taxon>Halobacteria</taxon>
        <taxon>Halobacteriales</taxon>
        <taxon>Natrialbaceae</taxon>
        <taxon>Natronobacterium</taxon>
    </lineage>
</organism>
<gene>
    <name evidence="2" type="ORF">C445_18091</name>
</gene>
<name>M0L4T4_NATLA</name>
<dbReference type="InParanoid" id="M0L4T4"/>
<feature type="transmembrane region" description="Helical" evidence="1">
    <location>
        <begin position="71"/>
        <end position="89"/>
    </location>
</feature>
<keyword evidence="1" id="KW-0812">Transmembrane</keyword>
<dbReference type="Proteomes" id="UP000011555">
    <property type="component" value="Unassembled WGS sequence"/>
</dbReference>
<dbReference type="Pfam" id="PF02632">
    <property type="entry name" value="BioY"/>
    <property type="match status" value="1"/>
</dbReference>
<evidence type="ECO:0000313" key="3">
    <source>
        <dbReference type="Proteomes" id="UP000011555"/>
    </source>
</evidence>
<dbReference type="GO" id="GO:0005886">
    <property type="term" value="C:plasma membrane"/>
    <property type="evidence" value="ECO:0007669"/>
    <property type="project" value="InterPro"/>
</dbReference>
<dbReference type="Gene3D" id="1.10.1760.20">
    <property type="match status" value="1"/>
</dbReference>
<feature type="transmembrane region" description="Helical" evidence="1">
    <location>
        <begin position="124"/>
        <end position="140"/>
    </location>
</feature>
<dbReference type="STRING" id="358396.CHINAEXTREME_09530"/>
<dbReference type="GO" id="GO:0015225">
    <property type="term" value="F:biotin transmembrane transporter activity"/>
    <property type="evidence" value="ECO:0007669"/>
    <property type="project" value="InterPro"/>
</dbReference>
<feature type="transmembrane region" description="Helical" evidence="1">
    <location>
        <begin position="152"/>
        <end position="172"/>
    </location>
</feature>
<dbReference type="EMBL" id="AOLZ01000073">
    <property type="protein sequence ID" value="EMA28561.1"/>
    <property type="molecule type" value="Genomic_DNA"/>
</dbReference>